<dbReference type="FunFam" id="1.20.1250.20:FF:000106">
    <property type="entry name" value="MFS transporter, putative"/>
    <property type="match status" value="1"/>
</dbReference>
<evidence type="ECO:0000256" key="7">
    <source>
        <dbReference type="SAM" id="Phobius"/>
    </source>
</evidence>
<sequence>MVEPDKDVIFPNNLPPKKAHTAVSALSTDSSNAAKRDPPDATPLRDEQPPPTLASIWRRRAKPDPNAIATQPSVFDDPDQAKYFQPLPTYENIHRFDPSERWTWAEEKKVLSKIEWRIAAWAAIAFFALDLDRSNISQANTDNFLDDLGLSTNDFNLGNTVSKLSFLLAELPSQLISKKIGPDRWIPAQMILWSIVATAQFWLKGRRSFLACRALIGLLQGGFIPDVILYMSYFYKSTELPFRLAIFWMANRLTDVIAPLLAYGLLRMRGYHGYEGWRWLFLIEGILTLVIGIWSIFMMAPSPTQTKSWWRPKGWFTEREEKIMVNRILRDDPSKGDMHNRQAITLKLLWKSICDFDLWPIYAIGLTFGIPAGPPDQYLTLTLRQLGFDTFNSNLLSIPAQVGTTINMLVMTYISEKINQRSYLGIFVQLWFLPCVIAMSVLPDSSSRWARFALVTVLLSHPTPHPMQVGWCSRNSNTVRTRTVSAALYNMTVQMQSIISSNIYRADDKPLYRRGNRVLVGISVLNICIYAFSKVYYTWRNKQRDQQWNALTPEQKVEYLDTTTDEGSRRLDFRFAH</sequence>
<dbReference type="InterPro" id="IPR011701">
    <property type="entry name" value="MFS"/>
</dbReference>
<comment type="subcellular location">
    <subcellularLocation>
        <location evidence="1">Membrane</location>
        <topology evidence="1">Multi-pass membrane protein</topology>
    </subcellularLocation>
</comment>
<evidence type="ECO:0000313" key="8">
    <source>
        <dbReference type="EMBL" id="KAF1852040.1"/>
    </source>
</evidence>
<evidence type="ECO:0000256" key="5">
    <source>
        <dbReference type="ARBA" id="ARBA00023136"/>
    </source>
</evidence>
<dbReference type="Proteomes" id="UP000800039">
    <property type="component" value="Unassembled WGS sequence"/>
</dbReference>
<feature type="transmembrane region" description="Helical" evidence="7">
    <location>
        <begin position="210"/>
        <end position="233"/>
    </location>
</feature>
<dbReference type="Gene3D" id="1.20.1250.20">
    <property type="entry name" value="MFS general substrate transporter like domains"/>
    <property type="match status" value="1"/>
</dbReference>
<keyword evidence="5 7" id="KW-0472">Membrane</keyword>
<dbReference type="RefSeq" id="XP_040794603.1">
    <property type="nucleotide sequence ID" value="XM_040927568.1"/>
</dbReference>
<feature type="compositionally biased region" description="Polar residues" evidence="6">
    <location>
        <begin position="24"/>
        <end position="33"/>
    </location>
</feature>
<feature type="transmembrane region" description="Helical" evidence="7">
    <location>
        <begin position="518"/>
        <end position="537"/>
    </location>
</feature>
<evidence type="ECO:0000256" key="2">
    <source>
        <dbReference type="ARBA" id="ARBA00022448"/>
    </source>
</evidence>
<dbReference type="OrthoDB" id="1935484at2759"/>
<protein>
    <submittedName>
        <fullName evidence="8">MFS general substrate transporter</fullName>
    </submittedName>
</protein>
<feature type="compositionally biased region" description="Basic and acidic residues" evidence="6">
    <location>
        <begin position="34"/>
        <end position="48"/>
    </location>
</feature>
<dbReference type="GeneID" id="63844821"/>
<dbReference type="FunFam" id="1.20.1250.20:FF:000247">
    <property type="entry name" value="MFS general substrate transporter"/>
    <property type="match status" value="1"/>
</dbReference>
<feature type="transmembrane region" description="Helical" evidence="7">
    <location>
        <begin position="395"/>
        <end position="415"/>
    </location>
</feature>
<dbReference type="AlphaFoldDB" id="A0A9P4GVC5"/>
<evidence type="ECO:0000256" key="3">
    <source>
        <dbReference type="ARBA" id="ARBA00022692"/>
    </source>
</evidence>
<dbReference type="GO" id="GO:0022857">
    <property type="term" value="F:transmembrane transporter activity"/>
    <property type="evidence" value="ECO:0007669"/>
    <property type="project" value="InterPro"/>
</dbReference>
<evidence type="ECO:0000256" key="4">
    <source>
        <dbReference type="ARBA" id="ARBA00022989"/>
    </source>
</evidence>
<dbReference type="Pfam" id="PF07690">
    <property type="entry name" value="MFS_1"/>
    <property type="match status" value="1"/>
</dbReference>
<feature type="transmembrane region" description="Helical" evidence="7">
    <location>
        <begin position="422"/>
        <end position="442"/>
    </location>
</feature>
<reference evidence="8" key="1">
    <citation type="submission" date="2020-01" db="EMBL/GenBank/DDBJ databases">
        <authorList>
            <consortium name="DOE Joint Genome Institute"/>
            <person name="Haridas S."/>
            <person name="Albert R."/>
            <person name="Binder M."/>
            <person name="Bloem J."/>
            <person name="Labutti K."/>
            <person name="Salamov A."/>
            <person name="Andreopoulos B."/>
            <person name="Baker S.E."/>
            <person name="Barry K."/>
            <person name="Bills G."/>
            <person name="Bluhm B.H."/>
            <person name="Cannon C."/>
            <person name="Castanera R."/>
            <person name="Culley D.E."/>
            <person name="Daum C."/>
            <person name="Ezra D."/>
            <person name="Gonzalez J.B."/>
            <person name="Henrissat B."/>
            <person name="Kuo A."/>
            <person name="Liang C."/>
            <person name="Lipzen A."/>
            <person name="Lutzoni F."/>
            <person name="Magnuson J."/>
            <person name="Mondo S."/>
            <person name="Nolan M."/>
            <person name="Ohm R."/>
            <person name="Pangilinan J."/>
            <person name="Park H.-J."/>
            <person name="Ramirez L."/>
            <person name="Alfaro M."/>
            <person name="Sun H."/>
            <person name="Tritt A."/>
            <person name="Yoshinaga Y."/>
            <person name="Zwiers L.-H."/>
            <person name="Turgeon B.G."/>
            <person name="Goodwin S.B."/>
            <person name="Spatafora J.W."/>
            <person name="Crous P.W."/>
            <person name="Grigoriev I.V."/>
        </authorList>
    </citation>
    <scope>NUCLEOTIDE SEQUENCE</scope>
    <source>
        <strain evidence="8">CBS 394.84</strain>
    </source>
</reference>
<dbReference type="GO" id="GO:0016020">
    <property type="term" value="C:membrane"/>
    <property type="evidence" value="ECO:0007669"/>
    <property type="project" value="UniProtKB-SubCell"/>
</dbReference>
<evidence type="ECO:0000313" key="9">
    <source>
        <dbReference type="Proteomes" id="UP000800039"/>
    </source>
</evidence>
<dbReference type="SUPFAM" id="SSF103473">
    <property type="entry name" value="MFS general substrate transporter"/>
    <property type="match status" value="1"/>
</dbReference>
<name>A0A9P4GVC5_9PLEO</name>
<keyword evidence="9" id="KW-1185">Reference proteome</keyword>
<dbReference type="PANTHER" id="PTHR43791:SF65">
    <property type="entry name" value="MAJOR FACILITATOR SUPERFAMILY (MFS) PROFILE DOMAIN-CONTAINING PROTEIN-RELATED"/>
    <property type="match status" value="1"/>
</dbReference>
<keyword evidence="3 7" id="KW-0812">Transmembrane</keyword>
<evidence type="ECO:0000256" key="1">
    <source>
        <dbReference type="ARBA" id="ARBA00004141"/>
    </source>
</evidence>
<feature type="transmembrane region" description="Helical" evidence="7">
    <location>
        <begin position="278"/>
        <end position="300"/>
    </location>
</feature>
<evidence type="ECO:0000256" key="6">
    <source>
        <dbReference type="SAM" id="MobiDB-lite"/>
    </source>
</evidence>
<feature type="transmembrane region" description="Helical" evidence="7">
    <location>
        <begin position="185"/>
        <end position="203"/>
    </location>
</feature>
<keyword evidence="2" id="KW-0813">Transport</keyword>
<feature type="region of interest" description="Disordered" evidence="6">
    <location>
        <begin position="1"/>
        <end position="51"/>
    </location>
</feature>
<feature type="transmembrane region" description="Helical" evidence="7">
    <location>
        <begin position="245"/>
        <end position="266"/>
    </location>
</feature>
<gene>
    <name evidence="8" type="ORF">K460DRAFT_269417</name>
</gene>
<organism evidence="8 9">
    <name type="scientific">Cucurbitaria berberidis CBS 394.84</name>
    <dbReference type="NCBI Taxonomy" id="1168544"/>
    <lineage>
        <taxon>Eukaryota</taxon>
        <taxon>Fungi</taxon>
        <taxon>Dikarya</taxon>
        <taxon>Ascomycota</taxon>
        <taxon>Pezizomycotina</taxon>
        <taxon>Dothideomycetes</taxon>
        <taxon>Pleosporomycetidae</taxon>
        <taxon>Pleosporales</taxon>
        <taxon>Pleosporineae</taxon>
        <taxon>Cucurbitariaceae</taxon>
        <taxon>Cucurbitaria</taxon>
    </lineage>
</organism>
<dbReference type="InterPro" id="IPR036259">
    <property type="entry name" value="MFS_trans_sf"/>
</dbReference>
<proteinExistence type="predicted"/>
<dbReference type="EMBL" id="ML976614">
    <property type="protein sequence ID" value="KAF1852040.1"/>
    <property type="molecule type" value="Genomic_DNA"/>
</dbReference>
<comment type="caution">
    <text evidence="8">The sequence shown here is derived from an EMBL/GenBank/DDBJ whole genome shotgun (WGS) entry which is preliminary data.</text>
</comment>
<keyword evidence="4 7" id="KW-1133">Transmembrane helix</keyword>
<dbReference type="PANTHER" id="PTHR43791">
    <property type="entry name" value="PERMEASE-RELATED"/>
    <property type="match status" value="1"/>
</dbReference>
<accession>A0A9P4GVC5</accession>